<sequence length="64" mass="7346">LELKWETEQEEKRLLKEQLQALETWKQAAFSKLQEDLSKVEILDSLTPCSTPQHSSVPNVIAPL</sequence>
<dbReference type="Proteomes" id="UP000287033">
    <property type="component" value="Unassembled WGS sequence"/>
</dbReference>
<dbReference type="EMBL" id="BEZZ01169362">
    <property type="protein sequence ID" value="GCC45549.1"/>
    <property type="molecule type" value="Genomic_DNA"/>
</dbReference>
<feature type="non-terminal residue" evidence="1">
    <location>
        <position position="1"/>
    </location>
</feature>
<reference evidence="1 2" key="1">
    <citation type="journal article" date="2018" name="Nat. Ecol. Evol.">
        <title>Shark genomes provide insights into elasmobranch evolution and the origin of vertebrates.</title>
        <authorList>
            <person name="Hara Y"/>
            <person name="Yamaguchi K"/>
            <person name="Onimaru K"/>
            <person name="Kadota M"/>
            <person name="Koyanagi M"/>
            <person name="Keeley SD"/>
            <person name="Tatsumi K"/>
            <person name="Tanaka K"/>
            <person name="Motone F"/>
            <person name="Kageyama Y"/>
            <person name="Nozu R"/>
            <person name="Adachi N"/>
            <person name="Nishimura O"/>
            <person name="Nakagawa R"/>
            <person name="Tanegashima C"/>
            <person name="Kiyatake I"/>
            <person name="Matsumoto R"/>
            <person name="Murakumo K"/>
            <person name="Nishida K"/>
            <person name="Terakita A"/>
            <person name="Kuratani S"/>
            <person name="Sato K"/>
            <person name="Hyodo S Kuraku.S."/>
        </authorList>
    </citation>
    <scope>NUCLEOTIDE SEQUENCE [LARGE SCALE GENOMIC DNA]</scope>
</reference>
<proteinExistence type="predicted"/>
<dbReference type="AlphaFoldDB" id="A0A401TSF6"/>
<comment type="caution">
    <text evidence="1">The sequence shown here is derived from an EMBL/GenBank/DDBJ whole genome shotgun (WGS) entry which is preliminary data.</text>
</comment>
<keyword evidence="2" id="KW-1185">Reference proteome</keyword>
<accession>A0A401TSF6</accession>
<name>A0A401TSF6_CHIPU</name>
<protein>
    <submittedName>
        <fullName evidence="1">Uncharacterized protein</fullName>
    </submittedName>
</protein>
<organism evidence="1 2">
    <name type="scientific">Chiloscyllium punctatum</name>
    <name type="common">Brownbanded bambooshark</name>
    <name type="synonym">Hemiscyllium punctatum</name>
    <dbReference type="NCBI Taxonomy" id="137246"/>
    <lineage>
        <taxon>Eukaryota</taxon>
        <taxon>Metazoa</taxon>
        <taxon>Chordata</taxon>
        <taxon>Craniata</taxon>
        <taxon>Vertebrata</taxon>
        <taxon>Chondrichthyes</taxon>
        <taxon>Elasmobranchii</taxon>
        <taxon>Galeomorphii</taxon>
        <taxon>Galeoidea</taxon>
        <taxon>Orectolobiformes</taxon>
        <taxon>Hemiscylliidae</taxon>
        <taxon>Chiloscyllium</taxon>
    </lineage>
</organism>
<evidence type="ECO:0000313" key="2">
    <source>
        <dbReference type="Proteomes" id="UP000287033"/>
    </source>
</evidence>
<evidence type="ECO:0000313" key="1">
    <source>
        <dbReference type="EMBL" id="GCC45549.1"/>
    </source>
</evidence>
<gene>
    <name evidence="1" type="ORF">chiPu_0029895</name>
</gene>